<dbReference type="GO" id="GO:0008168">
    <property type="term" value="F:methyltransferase activity"/>
    <property type="evidence" value="ECO:0007669"/>
    <property type="project" value="UniProtKB-KW"/>
</dbReference>
<reference evidence="3" key="1">
    <citation type="submission" date="2017-05" db="EMBL/GenBank/DDBJ databases">
        <title>methyltransferase genes in Micromonospora echinospora ATCC15835.</title>
        <authorList>
            <person name="Li S."/>
            <person name="Xiong B."/>
            <person name="Huang F."/>
            <person name="Reva A."/>
            <person name="Deng Z."/>
            <person name="Leadlay P.F."/>
            <person name="Sun Y."/>
        </authorList>
    </citation>
    <scope>NUCLEOTIDE SEQUENCE</scope>
    <source>
        <strain evidence="3">ATCC 15835</strain>
    </source>
</reference>
<dbReference type="EMBL" id="MF036117">
    <property type="protein sequence ID" value="AUN87426.1"/>
    <property type="molecule type" value="Genomic_DNA"/>
</dbReference>
<dbReference type="AlphaFoldDB" id="A0A2I6RLC8"/>
<name>A0A2I6RLC8_MICEC</name>
<feature type="domain" description="Methyltransferase" evidence="2">
    <location>
        <begin position="40"/>
        <end position="132"/>
    </location>
</feature>
<evidence type="ECO:0000313" key="3">
    <source>
        <dbReference type="EMBL" id="AUN87426.1"/>
    </source>
</evidence>
<dbReference type="SUPFAM" id="SSF53335">
    <property type="entry name" value="S-adenosyl-L-methionine-dependent methyltransferases"/>
    <property type="match status" value="1"/>
</dbReference>
<sequence length="283" mass="31199">MRHGEFEDPRLVAVYDAECRWGPDDDFFLGVVDETPQARVLDLGCGTGRLTLALASAGHRVTGVDPARASLDAARVKPGADRVTWIEGSATLLPDRSFDVAVMTSHVAQIFTTDEAWDAVLADLRRALVPGGRLVFDSRDPADRRWERWNPVDSRRHPRLPDGRTVEAWTEVTEVRGDLVSFTHHYRFPPSRLPVPSGDPLQIREIGVSGPSDTPTSRNRSRSRLARAGLELQSSATLRFRTEAQLRASLHAHGFTVEHVHGGWRREPVGAGDGELVVVARAA</sequence>
<organism evidence="3">
    <name type="scientific">Micromonospora echinospora</name>
    <name type="common">Micromonospora purpurea</name>
    <dbReference type="NCBI Taxonomy" id="1877"/>
    <lineage>
        <taxon>Bacteria</taxon>
        <taxon>Bacillati</taxon>
        <taxon>Actinomycetota</taxon>
        <taxon>Actinomycetes</taxon>
        <taxon>Micromonosporales</taxon>
        <taxon>Micromonosporaceae</taxon>
        <taxon>Micromonospora</taxon>
    </lineage>
</organism>
<keyword evidence="1 3" id="KW-0808">Transferase</keyword>
<dbReference type="Gene3D" id="3.40.50.150">
    <property type="entry name" value="Vaccinia Virus protein VP39"/>
    <property type="match status" value="1"/>
</dbReference>
<dbReference type="PANTHER" id="PTHR43861">
    <property type="entry name" value="TRANS-ACONITATE 2-METHYLTRANSFERASE-RELATED"/>
    <property type="match status" value="1"/>
</dbReference>
<accession>A0A2I6RLC8</accession>
<dbReference type="Pfam" id="PF13649">
    <property type="entry name" value="Methyltransf_25"/>
    <property type="match status" value="1"/>
</dbReference>
<dbReference type="CDD" id="cd02440">
    <property type="entry name" value="AdoMet_MTases"/>
    <property type="match status" value="1"/>
</dbReference>
<keyword evidence="3" id="KW-0489">Methyltransferase</keyword>
<dbReference type="GO" id="GO:0032259">
    <property type="term" value="P:methylation"/>
    <property type="evidence" value="ECO:0007669"/>
    <property type="project" value="UniProtKB-KW"/>
</dbReference>
<evidence type="ECO:0000259" key="2">
    <source>
        <dbReference type="Pfam" id="PF13649"/>
    </source>
</evidence>
<protein>
    <submittedName>
        <fullName evidence="3">Putative methyltransferase</fullName>
    </submittedName>
</protein>
<proteinExistence type="predicted"/>
<evidence type="ECO:0000256" key="1">
    <source>
        <dbReference type="ARBA" id="ARBA00022679"/>
    </source>
</evidence>
<dbReference type="InterPro" id="IPR029063">
    <property type="entry name" value="SAM-dependent_MTases_sf"/>
</dbReference>
<dbReference type="InterPro" id="IPR041698">
    <property type="entry name" value="Methyltransf_25"/>
</dbReference>